<sequence length="1541" mass="169772">MGFGANGFVTFAFFVYTYFPSFFYILIYFSPIIICTAIYIRFYWKTKHPKVQVVDKKDSEKRSSAYVDRSNEEKPSPDLNRQRVPSLRHQKSVRRNARKEVLEWERNNSPDVLFPRVIYDILPGKSSLLKENSKLALDVNGSSNMELGGSSSQNETRNDQAPNEANSLFDNETSKPRTVLSDSFGGQSGKSLNIGGRGGTGGVFDVGKSEERRNAEDVKVQEDRNKMVEWTKEDEKNLMDLGSERHQRLESLMAKRRARKMFKMAIEKSLMDKGTVPHSQIAPILIVKNNILGASNNTNDEGIPMPGSAPSVLLPTQNPFDLPYDPFEEKPNLTTDSFLKEFIPANQKEMLFCRHESFCHGPLFTFDTTPDPNDQFNPYYGAEKRLVGGPAVDRFRRSPDDEGGPLRQNSIAFGSEIDVIEQEESNYNEEMNSSGERNKKFTETANDKTEIVENDENPHVLSGSEIRMDIDSTKNNDSCSSPSSSDDSASGLDQTTKPLSLCASQVRKALNLSIPPKGRNFSKLPFDPSPSPRRAEFSLFYNTYMRQSHTRNCSIASDLQVEVSEIGSTTLSTDGTGSPVEGDVTYDGDVERDINSDNEELWPGSFNLTREANREKLRELDDIIEEDSVEVKLSGLDKKPEEPTASFFPSEQEATQILNDTSSLSSRLDTTEDGASYPANINRETHEDATPIVSENISPEDLRKTVQLTEKSVVRTPSEPCFQQPEQKPTEELNIVCHVKPITQGNANTLGLKSSETRDDRAQAFIKPAALGEMRKPDEAINLDSCKYKHGNIETSHESTRTIDSQKKMEESQPSKYIEEDTHNLTKNDTADAPNAVQSTDQPSKNIRQDTQNLTEHNNGDPPNSVQSIVNQNIAEDNVSEVEQRLESSIAMDLTQRLAIEQTHLSSCASPRSVLPQNILVQRIPISNAEQQRQNGRPQSVMEDIERYNSASNQPQESSTFKMLPISQHLVENSIDDPSSNCNPGTSEGSSSTTKESPIGSPVHKMNELVLEGTHGKENSSIKSSKDESKSSTNSMDANEPLKPYGESNPDFIKHLGGSEKLTEHNSGTDPSKSNEENANSADPNTMVTGKVIPLEGTHGKEDSSIKSSKDELKISMRSTDAKEQSEPSCESNPDCNEHLGGSEKRTEHNSGTDPSKPEEGNAKSDDPITMETEKSAAEVDLICNVIESLTNKMTNNKRLNHVLDGEGESPISSSQKAIMKPSNTSGATSAGSIKDTGHESRTIAKVDVSAGLSTSKGESALESKEDNSKAIGESISGVDTTATSMCNTGLQGQPPVGHPKGYPFVAGRYKVIACAKHFVGDGGTENGINEGNTISSYDDLERIHMEPYLDCLNQGVSTVMASYSSWNGCKLHAHQFHLTEILKDKLGFKGFLISDWKALDRLSEPRGSNYRHCVYTAISAGIDMLHRELAREAVRKSLVLLKNGKNHGKPFLPLEKNSKRIIIAGTHADDLGYQCGGWTRCWQGSSGRITIAVGEEPYAESAGDNSEPVIPLNGSELISTIADMAFGENGCSDYCLVTRN</sequence>
<feature type="region of interest" description="Disordered" evidence="2">
    <location>
        <begin position="973"/>
        <end position="1175"/>
    </location>
</feature>
<keyword evidence="3" id="KW-0472">Membrane</keyword>
<gene>
    <name evidence="5" type="ORF">F3Y22_tig00003715pilonHSYRG00173</name>
</gene>
<feature type="compositionally biased region" description="Polar residues" evidence="2">
    <location>
        <begin position="836"/>
        <end position="845"/>
    </location>
</feature>
<feature type="compositionally biased region" description="Low complexity" evidence="2">
    <location>
        <begin position="477"/>
        <end position="490"/>
    </location>
</feature>
<feature type="region of interest" description="Disordered" evidence="2">
    <location>
        <begin position="795"/>
        <end position="845"/>
    </location>
</feature>
<keyword evidence="1" id="KW-0378">Hydrolase</keyword>
<name>A0A6A3CLQ7_HIBSY</name>
<feature type="compositionally biased region" description="Polar residues" evidence="2">
    <location>
        <begin position="1065"/>
        <end position="1088"/>
    </location>
</feature>
<feature type="domain" description="Glycoside hydrolase family 3 N-terminal" evidence="4">
    <location>
        <begin position="1269"/>
        <end position="1429"/>
    </location>
</feature>
<feature type="compositionally biased region" description="Basic and acidic residues" evidence="2">
    <location>
        <begin position="795"/>
        <end position="830"/>
    </location>
</feature>
<dbReference type="SUPFAM" id="SSF51445">
    <property type="entry name" value="(Trans)glycosidases"/>
    <property type="match status" value="1"/>
</dbReference>
<dbReference type="GO" id="GO:0004553">
    <property type="term" value="F:hydrolase activity, hydrolyzing O-glycosyl compounds"/>
    <property type="evidence" value="ECO:0007669"/>
    <property type="project" value="InterPro"/>
</dbReference>
<feature type="compositionally biased region" description="Polar residues" evidence="2">
    <location>
        <begin position="140"/>
        <end position="171"/>
    </location>
</feature>
<dbReference type="InterPro" id="IPR036881">
    <property type="entry name" value="Glyco_hydro_3_C_sf"/>
</dbReference>
<protein>
    <submittedName>
        <fullName evidence="5">DIV1A protein</fullName>
    </submittedName>
</protein>
<evidence type="ECO:0000313" key="6">
    <source>
        <dbReference type="Proteomes" id="UP000436088"/>
    </source>
</evidence>
<feature type="compositionally biased region" description="Polar residues" evidence="2">
    <location>
        <begin position="180"/>
        <end position="191"/>
    </location>
</feature>
<dbReference type="PANTHER" id="PTHR33870:SF32">
    <property type="match status" value="1"/>
</dbReference>
<evidence type="ECO:0000313" key="5">
    <source>
        <dbReference type="EMBL" id="KAE8729444.1"/>
    </source>
</evidence>
<keyword evidence="3" id="KW-0812">Transmembrane</keyword>
<dbReference type="Proteomes" id="UP000436088">
    <property type="component" value="Unassembled WGS sequence"/>
</dbReference>
<accession>A0A6A3CLQ7</accession>
<dbReference type="PRINTS" id="PR00133">
    <property type="entry name" value="GLHYDRLASE3"/>
</dbReference>
<feature type="region of interest" description="Disordered" evidence="2">
    <location>
        <begin position="140"/>
        <end position="206"/>
    </location>
</feature>
<feature type="compositionally biased region" description="Basic and acidic residues" evidence="2">
    <location>
        <begin position="1260"/>
        <end position="1269"/>
    </location>
</feature>
<feature type="compositionally biased region" description="Low complexity" evidence="2">
    <location>
        <begin position="985"/>
        <end position="997"/>
    </location>
</feature>
<proteinExistence type="predicted"/>
<feature type="compositionally biased region" description="Polar residues" evidence="2">
    <location>
        <begin position="1211"/>
        <end position="1232"/>
    </location>
</feature>
<feature type="compositionally biased region" description="Basic and acidic residues" evidence="2">
    <location>
        <begin position="1098"/>
        <end position="1126"/>
    </location>
</feature>
<evidence type="ECO:0000259" key="4">
    <source>
        <dbReference type="Pfam" id="PF00933"/>
    </source>
</evidence>
<reference evidence="5" key="1">
    <citation type="submission" date="2019-09" db="EMBL/GenBank/DDBJ databases">
        <title>Draft genome information of white flower Hibiscus syriacus.</title>
        <authorList>
            <person name="Kim Y.-M."/>
        </authorList>
    </citation>
    <scope>NUCLEOTIDE SEQUENCE [LARGE SCALE GENOMIC DNA]</scope>
    <source>
        <strain evidence="5">YM2019G1</strain>
    </source>
</reference>
<organism evidence="5 6">
    <name type="scientific">Hibiscus syriacus</name>
    <name type="common">Rose of Sharon</name>
    <dbReference type="NCBI Taxonomy" id="106335"/>
    <lineage>
        <taxon>Eukaryota</taxon>
        <taxon>Viridiplantae</taxon>
        <taxon>Streptophyta</taxon>
        <taxon>Embryophyta</taxon>
        <taxon>Tracheophyta</taxon>
        <taxon>Spermatophyta</taxon>
        <taxon>Magnoliopsida</taxon>
        <taxon>eudicotyledons</taxon>
        <taxon>Gunneridae</taxon>
        <taxon>Pentapetalae</taxon>
        <taxon>rosids</taxon>
        <taxon>malvids</taxon>
        <taxon>Malvales</taxon>
        <taxon>Malvaceae</taxon>
        <taxon>Malvoideae</taxon>
        <taxon>Hibiscus</taxon>
    </lineage>
</organism>
<dbReference type="GO" id="GO:0005975">
    <property type="term" value="P:carbohydrate metabolic process"/>
    <property type="evidence" value="ECO:0007669"/>
    <property type="project" value="InterPro"/>
</dbReference>
<feature type="compositionally biased region" description="Basic and acidic residues" evidence="2">
    <location>
        <begin position="1052"/>
        <end position="1064"/>
    </location>
</feature>
<dbReference type="SUPFAM" id="SSF52279">
    <property type="entry name" value="Beta-D-glucan exohydrolase, C-terminal domain"/>
    <property type="match status" value="1"/>
</dbReference>
<feature type="compositionally biased region" description="Basic and acidic residues" evidence="2">
    <location>
        <begin position="1014"/>
        <end position="1030"/>
    </location>
</feature>
<feature type="compositionally biased region" description="Basic and acidic residues" evidence="2">
    <location>
        <begin position="62"/>
        <end position="76"/>
    </location>
</feature>
<feature type="compositionally biased region" description="Gly residues" evidence="2">
    <location>
        <begin position="195"/>
        <end position="204"/>
    </location>
</feature>
<feature type="region of interest" description="Disordered" evidence="2">
    <location>
        <begin position="661"/>
        <end position="696"/>
    </location>
</feature>
<feature type="transmembrane region" description="Helical" evidence="3">
    <location>
        <begin position="21"/>
        <end position="44"/>
    </location>
</feature>
<evidence type="ECO:0000256" key="1">
    <source>
        <dbReference type="ARBA" id="ARBA00022801"/>
    </source>
</evidence>
<dbReference type="PANTHER" id="PTHR33870">
    <property type="entry name" value="CARDIOMYOPATHY-ASSOCIATED PROTEIN"/>
    <property type="match status" value="1"/>
</dbReference>
<feature type="region of interest" description="Disordered" evidence="2">
    <location>
        <begin position="62"/>
        <end position="92"/>
    </location>
</feature>
<dbReference type="EMBL" id="VEPZ02000229">
    <property type="protein sequence ID" value="KAE8729444.1"/>
    <property type="molecule type" value="Genomic_DNA"/>
</dbReference>
<feature type="compositionally biased region" description="Basic and acidic residues" evidence="2">
    <location>
        <begin position="1236"/>
        <end position="1245"/>
    </location>
</feature>
<feature type="compositionally biased region" description="Basic and acidic residues" evidence="2">
    <location>
        <begin position="1136"/>
        <end position="1175"/>
    </location>
</feature>
<comment type="caution">
    <text evidence="5">The sequence shown here is derived from an EMBL/GenBank/DDBJ whole genome shotgun (WGS) entry which is preliminary data.</text>
</comment>
<dbReference type="InterPro" id="IPR036962">
    <property type="entry name" value="Glyco_hydro_3_N_sf"/>
</dbReference>
<keyword evidence="3" id="KW-1133">Transmembrane helix</keyword>
<feature type="region of interest" description="Disordered" evidence="2">
    <location>
        <begin position="1204"/>
        <end position="1273"/>
    </location>
</feature>
<feature type="compositionally biased region" description="Basic and acidic residues" evidence="2">
    <location>
        <begin position="436"/>
        <end position="451"/>
    </location>
</feature>
<feature type="compositionally biased region" description="Acidic residues" evidence="2">
    <location>
        <begin position="418"/>
        <end position="427"/>
    </location>
</feature>
<keyword evidence="6" id="KW-1185">Reference proteome</keyword>
<feature type="region of interest" description="Disordered" evidence="2">
    <location>
        <begin position="394"/>
        <end position="494"/>
    </location>
</feature>
<dbReference type="InterPro" id="IPR001764">
    <property type="entry name" value="Glyco_hydro_3_N"/>
</dbReference>
<evidence type="ECO:0000256" key="2">
    <source>
        <dbReference type="SAM" id="MobiDB-lite"/>
    </source>
</evidence>
<dbReference type="InterPro" id="IPR017853">
    <property type="entry name" value="GH"/>
</dbReference>
<evidence type="ECO:0000256" key="3">
    <source>
        <dbReference type="SAM" id="Phobius"/>
    </source>
</evidence>
<dbReference type="Gene3D" id="3.20.20.300">
    <property type="entry name" value="Glycoside hydrolase, family 3, N-terminal domain"/>
    <property type="match status" value="1"/>
</dbReference>
<dbReference type="Pfam" id="PF00933">
    <property type="entry name" value="Glyco_hydro_3"/>
    <property type="match status" value="1"/>
</dbReference>